<accession>A0A447U726</accession>
<dbReference type="PANTHER" id="PTHR12216">
    <property type="entry name" value="UROCANATE HYDRATASE"/>
    <property type="match status" value="1"/>
</dbReference>
<dbReference type="Gene3D" id="3.40.50.10730">
    <property type="entry name" value="Urocanase like domains"/>
    <property type="match status" value="1"/>
</dbReference>
<dbReference type="GO" id="GO:0006548">
    <property type="term" value="P:L-histidine catabolic process"/>
    <property type="evidence" value="ECO:0007669"/>
    <property type="project" value="TreeGrafter"/>
</dbReference>
<reference evidence="2 3" key="1">
    <citation type="submission" date="2018-12" db="EMBL/GenBank/DDBJ databases">
        <authorList>
            <consortium name="Pathogen Informatics"/>
        </authorList>
    </citation>
    <scope>NUCLEOTIDE SEQUENCE [LARGE SCALE GENOMIC DNA]</scope>
    <source>
        <strain evidence="2 3">NCTC6754</strain>
    </source>
</reference>
<gene>
    <name evidence="2" type="primary">hutU_4</name>
    <name evidence="2" type="ORF">NCTC6754_07287</name>
</gene>
<organism evidence="2 3">
    <name type="scientific">Salmonella enterica I</name>
    <dbReference type="NCBI Taxonomy" id="59201"/>
    <lineage>
        <taxon>Bacteria</taxon>
        <taxon>Pseudomonadati</taxon>
        <taxon>Pseudomonadota</taxon>
        <taxon>Gammaproteobacteria</taxon>
        <taxon>Enterobacterales</taxon>
        <taxon>Enterobacteriaceae</taxon>
        <taxon>Salmonella</taxon>
    </lineage>
</organism>
<proteinExistence type="predicted"/>
<dbReference type="InterPro" id="IPR023637">
    <property type="entry name" value="Urocanase-like"/>
</dbReference>
<dbReference type="InterPro" id="IPR038364">
    <property type="entry name" value="Urocanase_central_sf"/>
</dbReference>
<keyword evidence="2" id="KW-0456">Lyase</keyword>
<sequence length="180" mass="19507">MNASKAVSIFVCVLVYVDEQAATLDDALARITRYTREGKAVSVALCANAADILPELVNRGVRPDLVTDQTSAHDPLHGYLPLRLALGRSIRKTRNPIPTGRCRAAKRSMAAHVRAMLAFSKMGVPTFDYGNNIRQMAKEIGVENAFDFPGFVPAYIRPLFCRGIGAVSLGGAVRRSAGYL</sequence>
<feature type="domain" description="Urocanase Rossmann-like" evidence="1">
    <location>
        <begin position="16"/>
        <end position="155"/>
    </location>
</feature>
<dbReference type="SUPFAM" id="SSF111326">
    <property type="entry name" value="Urocanase"/>
    <property type="match status" value="1"/>
</dbReference>
<protein>
    <submittedName>
        <fullName evidence="2">Urocanate hydratase</fullName>
        <ecNumber evidence="2">4.2.1.49</ecNumber>
    </submittedName>
</protein>
<dbReference type="GO" id="GO:0016153">
    <property type="term" value="F:urocanate hydratase activity"/>
    <property type="evidence" value="ECO:0007669"/>
    <property type="project" value="UniProtKB-EC"/>
</dbReference>
<dbReference type="InterPro" id="IPR035085">
    <property type="entry name" value="Urocanase_Rossmann-like"/>
</dbReference>
<evidence type="ECO:0000259" key="1">
    <source>
        <dbReference type="Pfam" id="PF01175"/>
    </source>
</evidence>
<dbReference type="Proteomes" id="UP000269208">
    <property type="component" value="Chromosome"/>
</dbReference>
<dbReference type="EMBL" id="LR134190">
    <property type="protein sequence ID" value="VEB61911.1"/>
    <property type="molecule type" value="Genomic_DNA"/>
</dbReference>
<dbReference type="PANTHER" id="PTHR12216:SF4">
    <property type="entry name" value="UROCANATE HYDRATASE"/>
    <property type="match status" value="1"/>
</dbReference>
<dbReference type="EC" id="4.2.1.49" evidence="2"/>
<name>A0A447U726_SALET</name>
<evidence type="ECO:0000313" key="3">
    <source>
        <dbReference type="Proteomes" id="UP000269208"/>
    </source>
</evidence>
<dbReference type="Pfam" id="PF01175">
    <property type="entry name" value="Urocanase"/>
    <property type="match status" value="1"/>
</dbReference>
<evidence type="ECO:0000313" key="2">
    <source>
        <dbReference type="EMBL" id="VEB61911.1"/>
    </source>
</evidence>
<dbReference type="InterPro" id="IPR036190">
    <property type="entry name" value="Urocanase_sf"/>
</dbReference>
<dbReference type="AlphaFoldDB" id="A0A447U726"/>